<keyword evidence="2 5" id="KW-0808">Transferase</keyword>
<dbReference type="Proteomes" id="UP000179242">
    <property type="component" value="Unassembled WGS sequence"/>
</dbReference>
<dbReference type="GO" id="GO:0030246">
    <property type="term" value="F:carbohydrate binding"/>
    <property type="evidence" value="ECO:0007669"/>
    <property type="project" value="InterPro"/>
</dbReference>
<feature type="domain" description="Glycosyl hydrolase 94 catalytic" evidence="4">
    <location>
        <begin position="292"/>
        <end position="709"/>
    </location>
</feature>
<dbReference type="SUPFAM" id="SSF48208">
    <property type="entry name" value="Six-hairpin glycosidases"/>
    <property type="match status" value="1"/>
</dbReference>
<dbReference type="InterPro" id="IPR052047">
    <property type="entry name" value="GH94_Enzymes"/>
</dbReference>
<sequence length="786" mass="90199">MKFGYFDNKEYVITRPDTPVPWINYIGGGEYGGIVSNTGGGYSFDSDPKNKRILRYRYNAIPMDQPGRYIYIRDEKSKKFWSATWQPICEKLDSYECRNGMGYTKVKSSKFKVQSEITYFVPGAEHLEIWMVKVKNNDKKSRTLKLFTYAEFSFYDAIKDQTNLDWTQQIQQGTFEKNTILWTSFMKTQGYTFFSSSEKFDSFDTRRGAFVGRYRGLEKPLAVEKGKCSNSIALRGNGCAGTCKKITLKPKEEKIIVYVLGTAKEPREAFPLIEKYTRIETVESAFEALNNYWDNYVSHFQIKTPDKEMDEMVNLWNQYQCKSTFNWSRFVSMYQLGVNRGMGFRDSAQDTMGVMHTIPYEAKALIKKLFKIQFKDGMAYHQFYPLTGEGSCGDAEEGAKVCAKWYSDDHLWAILSSCSFIKETGETIFLREEVPFVDQEKATVFDHLKATIDFSVKHTGEHGLCLAGWADWNDTINLDTGKGRSESVFTTMLLGYALNEMIDLCKFIGEHELVQKYKQHYEHFKKIVNSAAWDGGWYLRAYDDEMQKLGSKECEKGQIFLEPQPWAVMAGFADGERAKETLQNVYDLMNTKYGIVLMYPSYDGFDWRKGGVTTYPPGAKENGGIFVHANPWVIVAEAKMKNCQRAFQYYKQILPSTRNEIADLYEVEPYVYCQNILGKEHPQFGLGRNSWLTGAAAWNFVAASQWILGIRPDYHGLIIDPAIPATWKQFKVKRVFRGSVYEITVKNPKKKSCGVKHLVVDGKKLNGNIAPIFDDKATHKIEAILG</sequence>
<evidence type="ECO:0000256" key="1">
    <source>
        <dbReference type="ARBA" id="ARBA00022676"/>
    </source>
</evidence>
<dbReference type="InterPro" id="IPR011013">
    <property type="entry name" value="Gal_mutarotase_sf_dom"/>
</dbReference>
<evidence type="ECO:0000256" key="2">
    <source>
        <dbReference type="ARBA" id="ARBA00022679"/>
    </source>
</evidence>
<protein>
    <submittedName>
        <fullName evidence="5">Glycosyl transferase</fullName>
    </submittedName>
</protein>
<dbReference type="Gene3D" id="1.50.10.10">
    <property type="match status" value="1"/>
</dbReference>
<comment type="caution">
    <text evidence="5">The sequence shown here is derived from an EMBL/GenBank/DDBJ whole genome shotgun (WGS) entry which is preliminary data.</text>
</comment>
<dbReference type="Gene3D" id="2.70.98.40">
    <property type="entry name" value="Glycoside hydrolase, family 65, N-terminal domain"/>
    <property type="match status" value="1"/>
</dbReference>
<dbReference type="GO" id="GO:0016757">
    <property type="term" value="F:glycosyltransferase activity"/>
    <property type="evidence" value="ECO:0007669"/>
    <property type="project" value="UniProtKB-KW"/>
</dbReference>
<accession>A0A1F4U5Z8</accession>
<reference evidence="5 6" key="1">
    <citation type="journal article" date="2016" name="Nat. Commun.">
        <title>Thousands of microbial genomes shed light on interconnected biogeochemical processes in an aquifer system.</title>
        <authorList>
            <person name="Anantharaman K."/>
            <person name="Brown C.T."/>
            <person name="Hug L.A."/>
            <person name="Sharon I."/>
            <person name="Castelle C.J."/>
            <person name="Probst A.J."/>
            <person name="Thomas B.C."/>
            <person name="Singh A."/>
            <person name="Wilkins M.J."/>
            <person name="Karaoz U."/>
            <person name="Brodie E.L."/>
            <person name="Williams K.H."/>
            <person name="Hubbard S.S."/>
            <person name="Banfield J.F."/>
        </authorList>
    </citation>
    <scope>NUCLEOTIDE SEQUENCE [LARGE SCALE GENOMIC DNA]</scope>
</reference>
<dbReference type="AlphaFoldDB" id="A0A1F4U5Z8"/>
<dbReference type="Gene3D" id="1.20.890.20">
    <property type="entry name" value="mpn423 like domain"/>
    <property type="match status" value="1"/>
</dbReference>
<dbReference type="EMBL" id="MEUJ01000004">
    <property type="protein sequence ID" value="OGC40395.1"/>
    <property type="molecule type" value="Genomic_DNA"/>
</dbReference>
<dbReference type="InterPro" id="IPR033432">
    <property type="entry name" value="GH94_catalytic"/>
</dbReference>
<dbReference type="Pfam" id="PF06165">
    <property type="entry name" value="GH94_b-supersand"/>
    <property type="match status" value="1"/>
</dbReference>
<evidence type="ECO:0000313" key="5">
    <source>
        <dbReference type="EMBL" id="OGC40395.1"/>
    </source>
</evidence>
<dbReference type="PANTHER" id="PTHR37469">
    <property type="entry name" value="CELLOBIONIC ACID PHOSPHORYLASE-RELATED"/>
    <property type="match status" value="1"/>
</dbReference>
<name>A0A1F4U5Z8_UNCSA</name>
<dbReference type="Gene3D" id="2.60.420.10">
    <property type="entry name" value="Maltose phosphorylase, domain 3"/>
    <property type="match status" value="1"/>
</dbReference>
<keyword evidence="1" id="KW-0328">Glycosyltransferase</keyword>
<organism evidence="5 6">
    <name type="scientific">candidate division WOR-1 bacterium RIFOXYC2_FULL_46_14</name>
    <dbReference type="NCBI Taxonomy" id="1802587"/>
    <lineage>
        <taxon>Bacteria</taxon>
        <taxon>Bacillati</taxon>
        <taxon>Saganbacteria</taxon>
    </lineage>
</organism>
<dbReference type="SUPFAM" id="SSF74650">
    <property type="entry name" value="Galactose mutarotase-like"/>
    <property type="match status" value="1"/>
</dbReference>
<evidence type="ECO:0000313" key="6">
    <source>
        <dbReference type="Proteomes" id="UP000179242"/>
    </source>
</evidence>
<evidence type="ECO:0000259" key="4">
    <source>
        <dbReference type="Pfam" id="PF17167"/>
    </source>
</evidence>
<dbReference type="InterPro" id="IPR037018">
    <property type="entry name" value="GH65_N"/>
</dbReference>
<dbReference type="InterPro" id="IPR010383">
    <property type="entry name" value="Glyco_hydrolase_94_b-supersand"/>
</dbReference>
<feature type="domain" description="Glycosyl hydrolase 94 supersandwich" evidence="3">
    <location>
        <begin position="9"/>
        <end position="277"/>
    </location>
</feature>
<dbReference type="Pfam" id="PF17167">
    <property type="entry name" value="Glyco_hydro_94"/>
    <property type="match status" value="1"/>
</dbReference>
<gene>
    <name evidence="5" type="ORF">A2438_03930</name>
</gene>
<dbReference type="InterPro" id="IPR008928">
    <property type="entry name" value="6-hairpin_glycosidase_sf"/>
</dbReference>
<dbReference type="SMART" id="SM01068">
    <property type="entry name" value="CBM_X"/>
    <property type="match status" value="1"/>
</dbReference>
<dbReference type="GO" id="GO:0005975">
    <property type="term" value="P:carbohydrate metabolic process"/>
    <property type="evidence" value="ECO:0007669"/>
    <property type="project" value="InterPro"/>
</dbReference>
<dbReference type="PANTHER" id="PTHR37469:SF2">
    <property type="entry name" value="CELLOBIONIC ACID PHOSPHORYLASE"/>
    <property type="match status" value="1"/>
</dbReference>
<evidence type="ECO:0000259" key="3">
    <source>
        <dbReference type="Pfam" id="PF06165"/>
    </source>
</evidence>
<proteinExistence type="predicted"/>
<dbReference type="InterPro" id="IPR012341">
    <property type="entry name" value="6hp_glycosidase-like_sf"/>
</dbReference>